<evidence type="ECO:0000313" key="8">
    <source>
        <dbReference type="EMBL" id="EXI61743.1"/>
    </source>
</evidence>
<gene>
    <name evidence="8" type="ORF">AK33_09155</name>
</gene>
<dbReference type="OrthoDB" id="5611741at2"/>
<proteinExistence type="predicted"/>
<sequence length="295" mass="34392">MTILYYLVFTFGILLFIFTASGWIKTRKKVNARETTLSEKFTHLIKKIKKSINLWIYYFMASNKDNLVKNLIIHFAIFAGLYYLNASFIRFDNQYFLIAEIIAFILIVWKLGKRRNKKMFNEKFPEIIQVLNSATSSGISLLQALERCGRDITGPIGEEFQIIYKRLARGEDAMAVFNDSYSRYPYKEFYFFISIVRTNLSRGGQMREVISRLGRAIADSNKMEQKKKAMTSEARMSAAIVACFPIGFFFFMKIATPENFDFLINNPSGRIILYYVIGSELLGMFIIWWLMRKST</sequence>
<dbReference type="InterPro" id="IPR018076">
    <property type="entry name" value="T2SS_GspF_dom"/>
</dbReference>
<feature type="transmembrane region" description="Helical" evidence="6">
    <location>
        <begin position="6"/>
        <end position="24"/>
    </location>
</feature>
<feature type="transmembrane region" description="Helical" evidence="6">
    <location>
        <begin position="95"/>
        <end position="112"/>
    </location>
</feature>
<dbReference type="RefSeq" id="WP_042803762.1">
    <property type="nucleotide sequence ID" value="NZ_AVSP01000005.1"/>
</dbReference>
<name>A0A011LWZ2_9PAST</name>
<dbReference type="Gene3D" id="1.20.81.30">
    <property type="entry name" value="Type II secretion system (T2SS), domain F"/>
    <property type="match status" value="1"/>
</dbReference>
<keyword evidence="5 6" id="KW-0472">Membrane</keyword>
<evidence type="ECO:0000256" key="4">
    <source>
        <dbReference type="ARBA" id="ARBA00022989"/>
    </source>
</evidence>
<evidence type="ECO:0000256" key="1">
    <source>
        <dbReference type="ARBA" id="ARBA00004651"/>
    </source>
</evidence>
<dbReference type="Pfam" id="PF00482">
    <property type="entry name" value="T2SSF"/>
    <property type="match status" value="1"/>
</dbReference>
<evidence type="ECO:0000256" key="3">
    <source>
        <dbReference type="ARBA" id="ARBA00022692"/>
    </source>
</evidence>
<dbReference type="PATRIC" id="fig|1450449.3.peg.1818"/>
<reference evidence="8 9" key="1">
    <citation type="journal article" date="2014" name="Genome Announc.">
        <title>Genome Sequence of a Presumptive Mannheimia haemolytica Strain with an A1/A6-Cross-Reactive Serotype from a White-Tailed Deer (Odocoileus virginianus).</title>
        <authorList>
            <person name="Lawrence P.K."/>
            <person name="Bey R.F."/>
            <person name="Wiener B."/>
            <person name="Kittichotirat W."/>
            <person name="Bumgarner R.E."/>
        </authorList>
    </citation>
    <scope>NUCLEOTIDE SEQUENCE [LARGE SCALE GENOMIC DNA]</scope>
    <source>
        <strain evidence="8 9">PKL10</strain>
    </source>
</reference>
<evidence type="ECO:0000256" key="6">
    <source>
        <dbReference type="SAM" id="Phobius"/>
    </source>
</evidence>
<evidence type="ECO:0000313" key="9">
    <source>
        <dbReference type="Proteomes" id="UP000054123"/>
    </source>
</evidence>
<keyword evidence="2" id="KW-1003">Cell membrane</keyword>
<keyword evidence="4 6" id="KW-1133">Transmembrane helix</keyword>
<feature type="transmembrane region" description="Helical" evidence="6">
    <location>
        <begin position="71"/>
        <end position="89"/>
    </location>
</feature>
<protein>
    <submittedName>
        <fullName evidence="8">TadB</fullName>
    </submittedName>
</protein>
<feature type="transmembrane region" description="Helical" evidence="6">
    <location>
        <begin position="234"/>
        <end position="252"/>
    </location>
</feature>
<dbReference type="Proteomes" id="UP000054123">
    <property type="component" value="Unassembled WGS sequence"/>
</dbReference>
<keyword evidence="3 6" id="KW-0812">Transmembrane</keyword>
<dbReference type="AlphaFoldDB" id="A0A011LWZ2"/>
<evidence type="ECO:0000256" key="2">
    <source>
        <dbReference type="ARBA" id="ARBA00022475"/>
    </source>
</evidence>
<feature type="transmembrane region" description="Helical" evidence="6">
    <location>
        <begin position="272"/>
        <end position="291"/>
    </location>
</feature>
<dbReference type="PANTHER" id="PTHR35007:SF2">
    <property type="entry name" value="PILUS ASSEMBLE PROTEIN"/>
    <property type="match status" value="1"/>
</dbReference>
<dbReference type="GO" id="GO:0005886">
    <property type="term" value="C:plasma membrane"/>
    <property type="evidence" value="ECO:0007669"/>
    <property type="project" value="UniProtKB-SubCell"/>
</dbReference>
<comment type="subcellular location">
    <subcellularLocation>
        <location evidence="1">Cell membrane</location>
        <topology evidence="1">Multi-pass membrane protein</topology>
    </subcellularLocation>
</comment>
<evidence type="ECO:0000256" key="5">
    <source>
        <dbReference type="ARBA" id="ARBA00023136"/>
    </source>
</evidence>
<feature type="domain" description="Type II secretion system protein GspF" evidence="7">
    <location>
        <begin position="128"/>
        <end position="252"/>
    </location>
</feature>
<evidence type="ECO:0000259" key="7">
    <source>
        <dbReference type="Pfam" id="PF00482"/>
    </source>
</evidence>
<keyword evidence="9" id="KW-1185">Reference proteome</keyword>
<accession>A0A011LWZ2</accession>
<dbReference type="InterPro" id="IPR042094">
    <property type="entry name" value="T2SS_GspF_sf"/>
</dbReference>
<dbReference type="STRING" id="1122190.GCA_000621105_00881"/>
<dbReference type="PANTHER" id="PTHR35007">
    <property type="entry name" value="INTEGRAL MEMBRANE PROTEIN-RELATED"/>
    <property type="match status" value="1"/>
</dbReference>
<dbReference type="EMBL" id="JANJ01000006">
    <property type="protein sequence ID" value="EXI61743.1"/>
    <property type="molecule type" value="Genomic_DNA"/>
</dbReference>
<comment type="caution">
    <text evidence="8">The sequence shown here is derived from an EMBL/GenBank/DDBJ whole genome shotgun (WGS) entry which is preliminary data.</text>
</comment>
<organism evidence="8 9">
    <name type="scientific">Mannheimia granulomatis</name>
    <dbReference type="NCBI Taxonomy" id="85402"/>
    <lineage>
        <taxon>Bacteria</taxon>
        <taxon>Pseudomonadati</taxon>
        <taxon>Pseudomonadota</taxon>
        <taxon>Gammaproteobacteria</taxon>
        <taxon>Pasteurellales</taxon>
        <taxon>Pasteurellaceae</taxon>
        <taxon>Mannheimia</taxon>
    </lineage>
</organism>